<dbReference type="GO" id="GO:0031669">
    <property type="term" value="P:cellular response to nutrient levels"/>
    <property type="evidence" value="ECO:0007669"/>
    <property type="project" value="Ensembl"/>
</dbReference>
<reference evidence="22" key="2">
    <citation type="submission" date="2025-08" db="UniProtKB">
        <authorList>
            <consortium name="Ensembl"/>
        </authorList>
    </citation>
    <scope>IDENTIFICATION</scope>
</reference>
<name>A0A8C4N0F4_EQUAS</name>
<evidence type="ECO:0000259" key="21">
    <source>
        <dbReference type="PROSITE" id="PS50011"/>
    </source>
</evidence>
<evidence type="ECO:0000313" key="22">
    <source>
        <dbReference type="Ensembl" id="ENSEASP00005033881.2"/>
    </source>
</evidence>
<evidence type="ECO:0000256" key="17">
    <source>
        <dbReference type="RuleBase" id="RU362096"/>
    </source>
</evidence>
<dbReference type="SMART" id="SM00326">
    <property type="entry name" value="SH3"/>
    <property type="match status" value="1"/>
</dbReference>
<keyword evidence="7 17" id="KW-0418">Kinase</keyword>
<feature type="region of interest" description="Disordered" evidence="18">
    <location>
        <begin position="1"/>
        <end position="50"/>
    </location>
</feature>
<feature type="region of interest" description="Disordered" evidence="18">
    <location>
        <begin position="153"/>
        <end position="177"/>
    </location>
</feature>
<evidence type="ECO:0000256" key="15">
    <source>
        <dbReference type="PROSITE-ProRule" id="PRU00192"/>
    </source>
</evidence>
<evidence type="ECO:0000256" key="13">
    <source>
        <dbReference type="ARBA" id="ARBA00065805"/>
    </source>
</evidence>
<sequence length="620" mass="69150">MRGDPARRAPSTGGAAGRRRGRALWSLDPAGKNRSSQPDLQPWTPNPGLSLDGAVRRLRPAPRPANHRTWLGPKARLKGRRSARLPACRPTGPSSFSRVGRRSPALRSLLCRAPCTRRPAARRPGSMEPFLRKRLTFLSFFWDKIWPAGAPDDGMPRFPDAGTDAEPEPPAAEPRSPPARAQLFRALYDFTARCAAELSVRRGDRLYALKEDGDYIFARRLSGPPSAGLVPIAYVAKATPETLSDQPWYFSGISRTEAQKLLLSPANAPGAFLVRPSESSHGDYSLSVRAQAKVRHYRISTAADGGLYLQKGRLFSSLEELLTYYKAHWKLIQNPLLQPCVPQQPPRQDEWERPRSEFTLRRRLGEGYFGEVWEGVWRGSVPVAVKVIRSAHMKLADLAKEIQTLKSLRHERLIRLHAVCSAGEPVYIVTELMRKGNLQAFLGSPEGQALSPPLLLSCARQVAEGMSYLEERRIVHRDLAARNVLVGDDLACKVADFGLARLLKDDIYSPSSGSKIPVKWTAPEAANYRIFSQKSDVWSFGVLLYEVFTYGQCPYEGMSNHETLQQIMRGYRLPRPAACPAEVYLLMLECWQDSPEERPAFAVLQEKLGAICSCLHPALM</sequence>
<dbReference type="PROSITE" id="PS50001">
    <property type="entry name" value="SH2"/>
    <property type="match status" value="1"/>
</dbReference>
<evidence type="ECO:0000256" key="12">
    <source>
        <dbReference type="ARBA" id="ARBA00053633"/>
    </source>
</evidence>
<dbReference type="SMART" id="SM00219">
    <property type="entry name" value="TyrKc"/>
    <property type="match status" value="1"/>
</dbReference>
<dbReference type="GO" id="GO:0043161">
    <property type="term" value="P:proteasome-mediated ubiquitin-dependent protein catabolic process"/>
    <property type="evidence" value="ECO:0007669"/>
    <property type="project" value="Ensembl"/>
</dbReference>
<evidence type="ECO:0000256" key="8">
    <source>
        <dbReference type="ARBA" id="ARBA00022840"/>
    </source>
</evidence>
<dbReference type="GO" id="GO:0005524">
    <property type="term" value="F:ATP binding"/>
    <property type="evidence" value="ECO:0007669"/>
    <property type="project" value="UniProtKB-UniRule"/>
</dbReference>
<dbReference type="Ensembl" id="ENSEAST00005036932.2">
    <property type="protein sequence ID" value="ENSEASP00005033881.2"/>
    <property type="gene ID" value="ENSEASG00005023170.2"/>
</dbReference>
<reference evidence="22 23" key="1">
    <citation type="journal article" date="2020" name="Nat. Commun.">
        <title>Donkey genomes provide new insights into domestication and selection for coat color.</title>
        <authorList>
            <person name="Wang"/>
            <person name="C."/>
            <person name="Li"/>
            <person name="H."/>
            <person name="Guo"/>
            <person name="Y."/>
            <person name="Huang"/>
            <person name="J."/>
            <person name="Sun"/>
            <person name="Y."/>
            <person name="Min"/>
            <person name="J."/>
            <person name="Wang"/>
            <person name="J."/>
            <person name="Fang"/>
            <person name="X."/>
            <person name="Zhao"/>
            <person name="Z."/>
            <person name="Wang"/>
            <person name="S."/>
            <person name="Zhang"/>
            <person name="Y."/>
            <person name="Liu"/>
            <person name="Q."/>
            <person name="Jiang"/>
            <person name="Q."/>
            <person name="Wang"/>
            <person name="X."/>
            <person name="Guo"/>
            <person name="Y."/>
            <person name="Yang"/>
            <person name="C."/>
            <person name="Wang"/>
            <person name="Y."/>
            <person name="Tian"/>
            <person name="F."/>
            <person name="Zhuang"/>
            <person name="G."/>
            <person name="Fan"/>
            <person name="Y."/>
            <person name="Gao"/>
            <person name="Q."/>
            <person name="Li"/>
            <person name="Y."/>
            <person name="Ju"/>
            <person name="Z."/>
            <person name="Li"/>
            <person name="J."/>
            <person name="Li"/>
            <person name="R."/>
            <person name="Hou"/>
            <person name="M."/>
            <person name="Yang"/>
            <person name="G."/>
            <person name="Liu"/>
            <person name="G."/>
            <person name="Liu"/>
            <person name="W."/>
            <person name="Guo"/>
            <person name="J."/>
            <person name="Pan"/>
            <person name="S."/>
            <person name="Fan"/>
            <person name="G."/>
            <person name="Zhang"/>
            <person name="W."/>
            <person name="Zhang"/>
            <person name="R."/>
            <person name="Yu"/>
            <person name="J."/>
            <person name="Zhang"/>
            <person name="X."/>
            <person name="Yin"/>
            <person name="Q."/>
            <person name="Ji"/>
            <person name="C."/>
            <person name="Jin"/>
            <person name="Y."/>
            <person name="Yue"/>
            <person name="G."/>
            <person name="Liu"/>
            <person name="M."/>
            <person name="Xu"/>
            <person name="J."/>
            <person name="Liu"/>
            <person name="S."/>
            <person name="Jordana"/>
            <person name="J."/>
            <person name="Noce"/>
            <person name="A."/>
            <person name="Amills"/>
            <person name="M."/>
            <person name="Wu"/>
            <person name="D.D."/>
            <person name="Li"/>
            <person name="S."/>
            <person name="Zhou"/>
            <person name="X. and Zhong"/>
            <person name="J."/>
        </authorList>
    </citation>
    <scope>NUCLEOTIDE SEQUENCE [LARGE SCALE GENOMIC DNA]</scope>
</reference>
<dbReference type="FunFam" id="1.10.510.10:FF:000458">
    <property type="entry name" value="Tyrosine-protein kinase"/>
    <property type="match status" value="1"/>
</dbReference>
<dbReference type="InterPro" id="IPR036860">
    <property type="entry name" value="SH2_dom_sf"/>
</dbReference>
<dbReference type="PROSITE" id="PS50011">
    <property type="entry name" value="PROTEIN_KINASE_DOM"/>
    <property type="match status" value="1"/>
</dbReference>
<evidence type="ECO:0000256" key="11">
    <source>
        <dbReference type="ARBA" id="ARBA00051245"/>
    </source>
</evidence>
<evidence type="ECO:0000256" key="4">
    <source>
        <dbReference type="ARBA" id="ARBA00022553"/>
    </source>
</evidence>
<keyword evidence="9 14" id="KW-0727">SH2 domain</keyword>
<dbReference type="SUPFAM" id="SSF56112">
    <property type="entry name" value="Protein kinase-like (PK-like)"/>
    <property type="match status" value="1"/>
</dbReference>
<gene>
    <name evidence="22" type="primary">SRMS</name>
</gene>
<dbReference type="Gene3D" id="2.30.30.40">
    <property type="entry name" value="SH3 Domains"/>
    <property type="match status" value="1"/>
</dbReference>
<keyword evidence="4" id="KW-0597">Phosphoprotein</keyword>
<evidence type="ECO:0000256" key="6">
    <source>
        <dbReference type="ARBA" id="ARBA00022741"/>
    </source>
</evidence>
<feature type="domain" description="SH3" evidence="20">
    <location>
        <begin position="179"/>
        <end position="240"/>
    </location>
</feature>
<evidence type="ECO:0000256" key="1">
    <source>
        <dbReference type="ARBA" id="ARBA00004496"/>
    </source>
</evidence>
<dbReference type="Pfam" id="PF14604">
    <property type="entry name" value="SH3_9"/>
    <property type="match status" value="1"/>
</dbReference>
<evidence type="ECO:0000256" key="9">
    <source>
        <dbReference type="ARBA" id="ARBA00022999"/>
    </source>
</evidence>
<organism evidence="22 23">
    <name type="scientific">Equus asinus</name>
    <name type="common">Donkey</name>
    <name type="synonym">Equus africanus asinus</name>
    <dbReference type="NCBI Taxonomy" id="9793"/>
    <lineage>
        <taxon>Eukaryota</taxon>
        <taxon>Metazoa</taxon>
        <taxon>Chordata</taxon>
        <taxon>Craniata</taxon>
        <taxon>Vertebrata</taxon>
        <taxon>Euteleostomi</taxon>
        <taxon>Mammalia</taxon>
        <taxon>Eutheria</taxon>
        <taxon>Laurasiatheria</taxon>
        <taxon>Perissodactyla</taxon>
        <taxon>Equidae</taxon>
        <taxon>Equus</taxon>
    </lineage>
</organism>
<dbReference type="InterPro" id="IPR001245">
    <property type="entry name" value="Ser-Thr/Tyr_kinase_cat_dom"/>
</dbReference>
<dbReference type="EC" id="2.7.10.2" evidence="17"/>
<dbReference type="PROSITE" id="PS00109">
    <property type="entry name" value="PROTEIN_KINASE_TYR"/>
    <property type="match status" value="1"/>
</dbReference>
<feature type="domain" description="Protein kinase" evidence="21">
    <location>
        <begin position="358"/>
        <end position="619"/>
    </location>
</feature>
<feature type="domain" description="SH2" evidence="19">
    <location>
        <begin position="248"/>
        <end position="340"/>
    </location>
</feature>
<keyword evidence="3" id="KW-0963">Cytoplasm</keyword>
<dbReference type="InterPro" id="IPR000980">
    <property type="entry name" value="SH2"/>
</dbReference>
<evidence type="ECO:0000256" key="2">
    <source>
        <dbReference type="ARBA" id="ARBA00022443"/>
    </source>
</evidence>
<dbReference type="GO" id="GO:1904262">
    <property type="term" value="P:negative regulation of TORC1 signaling"/>
    <property type="evidence" value="ECO:0007669"/>
    <property type="project" value="Ensembl"/>
</dbReference>
<evidence type="ECO:0000256" key="14">
    <source>
        <dbReference type="PROSITE-ProRule" id="PRU00191"/>
    </source>
</evidence>
<dbReference type="InterPro" id="IPR020635">
    <property type="entry name" value="Tyr_kinase_cat_dom"/>
</dbReference>
<keyword evidence="6 16" id="KW-0547">Nucleotide-binding</keyword>
<dbReference type="InterPro" id="IPR000719">
    <property type="entry name" value="Prot_kinase_dom"/>
</dbReference>
<dbReference type="GO" id="GO:0016579">
    <property type="term" value="P:protein deubiquitination"/>
    <property type="evidence" value="ECO:0007669"/>
    <property type="project" value="Ensembl"/>
</dbReference>
<dbReference type="InterPro" id="IPR011009">
    <property type="entry name" value="Kinase-like_dom_sf"/>
</dbReference>
<dbReference type="Proteomes" id="UP000694387">
    <property type="component" value="Chromosome 15"/>
</dbReference>
<comment type="catalytic activity">
    <reaction evidence="11 17">
        <text>L-tyrosyl-[protein] + ATP = O-phospho-L-tyrosyl-[protein] + ADP + H(+)</text>
        <dbReference type="Rhea" id="RHEA:10596"/>
        <dbReference type="Rhea" id="RHEA-COMP:10136"/>
        <dbReference type="Rhea" id="RHEA-COMP:20101"/>
        <dbReference type="ChEBI" id="CHEBI:15378"/>
        <dbReference type="ChEBI" id="CHEBI:30616"/>
        <dbReference type="ChEBI" id="CHEBI:46858"/>
        <dbReference type="ChEBI" id="CHEBI:61978"/>
        <dbReference type="ChEBI" id="CHEBI:456216"/>
        <dbReference type="EC" id="2.7.10.2"/>
    </reaction>
</comment>
<dbReference type="GO" id="GO:0038202">
    <property type="term" value="P:TORC1 signaling"/>
    <property type="evidence" value="ECO:0007669"/>
    <property type="project" value="Ensembl"/>
</dbReference>
<evidence type="ECO:0000256" key="16">
    <source>
        <dbReference type="PROSITE-ProRule" id="PRU10141"/>
    </source>
</evidence>
<keyword evidence="8 16" id="KW-0067">ATP-binding</keyword>
<comment type="subcellular location">
    <subcellularLocation>
        <location evidence="1">Cytoplasm</location>
    </subcellularLocation>
</comment>
<dbReference type="FunFam" id="3.30.200.20:FF:000053">
    <property type="entry name" value="Tyrosine-protein kinase"/>
    <property type="match status" value="1"/>
</dbReference>
<dbReference type="AlphaFoldDB" id="A0A8C4N0F4"/>
<dbReference type="SMART" id="SM00252">
    <property type="entry name" value="SH2"/>
    <property type="match status" value="1"/>
</dbReference>
<dbReference type="Gene3D" id="3.30.505.10">
    <property type="entry name" value="SH2 domain"/>
    <property type="match status" value="1"/>
</dbReference>
<dbReference type="InterPro" id="IPR017441">
    <property type="entry name" value="Protein_kinase_ATP_BS"/>
</dbReference>
<comment type="similarity">
    <text evidence="17">Belongs to the protein kinase superfamily. Tyr protein kinase family.</text>
</comment>
<comment type="subunit">
    <text evidence="13">Interacts (via the SH2 and SH3 domains) with DOK1. Interacts with KHDRBS1/SAM68 and VIM.</text>
</comment>
<dbReference type="FunFam" id="2.30.30.40:FF:000234">
    <property type="entry name" value="Tyrosine-protein kinase"/>
    <property type="match status" value="1"/>
</dbReference>
<feature type="region of interest" description="Disordered" evidence="18">
    <location>
        <begin position="77"/>
        <end position="100"/>
    </location>
</feature>
<keyword evidence="10 17" id="KW-0829">Tyrosine-protein kinase</keyword>
<dbReference type="InterPro" id="IPR036028">
    <property type="entry name" value="SH3-like_dom_sf"/>
</dbReference>
<evidence type="ECO:0000256" key="18">
    <source>
        <dbReference type="SAM" id="MobiDB-lite"/>
    </source>
</evidence>
<evidence type="ECO:0000259" key="20">
    <source>
        <dbReference type="PROSITE" id="PS50002"/>
    </source>
</evidence>
<dbReference type="PRINTS" id="PR00109">
    <property type="entry name" value="TYRKINASE"/>
</dbReference>
<feature type="binding site" evidence="16">
    <location>
        <position position="386"/>
    </location>
    <ligand>
        <name>ATP</name>
        <dbReference type="ChEBI" id="CHEBI:30616"/>
    </ligand>
</feature>
<evidence type="ECO:0000256" key="10">
    <source>
        <dbReference type="ARBA" id="ARBA00023137"/>
    </source>
</evidence>
<dbReference type="GeneTree" id="ENSGT00940000161518"/>
<evidence type="ECO:0000313" key="23">
    <source>
        <dbReference type="Proteomes" id="UP000694387"/>
    </source>
</evidence>
<dbReference type="InterPro" id="IPR001452">
    <property type="entry name" value="SH3_domain"/>
</dbReference>
<dbReference type="FunFam" id="3.30.505.10:FF:000078">
    <property type="entry name" value="Tyrosine-protein kinase"/>
    <property type="match status" value="1"/>
</dbReference>
<feature type="compositionally biased region" description="Pro residues" evidence="18">
    <location>
        <begin position="168"/>
        <end position="177"/>
    </location>
</feature>
<keyword evidence="5 17" id="KW-0808">Transferase</keyword>
<evidence type="ECO:0000256" key="3">
    <source>
        <dbReference type="ARBA" id="ARBA00022490"/>
    </source>
</evidence>
<keyword evidence="23" id="KW-1185">Reference proteome</keyword>
<evidence type="ECO:0000259" key="19">
    <source>
        <dbReference type="PROSITE" id="PS50001"/>
    </source>
</evidence>
<dbReference type="PANTHER" id="PTHR24418">
    <property type="entry name" value="TYROSINE-PROTEIN KINASE"/>
    <property type="match status" value="1"/>
</dbReference>
<dbReference type="PRINTS" id="PR00401">
    <property type="entry name" value="SH2DOMAIN"/>
</dbReference>
<dbReference type="Gene3D" id="1.10.510.10">
    <property type="entry name" value="Transferase(Phosphotransferase) domain 1"/>
    <property type="match status" value="1"/>
</dbReference>
<dbReference type="InterPro" id="IPR008266">
    <property type="entry name" value="Tyr_kinase_AS"/>
</dbReference>
<dbReference type="SUPFAM" id="SSF55550">
    <property type="entry name" value="SH2 domain"/>
    <property type="match status" value="1"/>
</dbReference>
<dbReference type="PROSITE" id="PS50002">
    <property type="entry name" value="SH3"/>
    <property type="match status" value="1"/>
</dbReference>
<dbReference type="Pfam" id="PF00017">
    <property type="entry name" value="SH2"/>
    <property type="match status" value="1"/>
</dbReference>
<dbReference type="GO" id="GO:1904263">
    <property type="term" value="P:positive regulation of TORC1 signaling"/>
    <property type="evidence" value="ECO:0007669"/>
    <property type="project" value="Ensembl"/>
</dbReference>
<dbReference type="InterPro" id="IPR050198">
    <property type="entry name" value="Non-receptor_tyrosine_kinases"/>
</dbReference>
<evidence type="ECO:0000256" key="5">
    <source>
        <dbReference type="ARBA" id="ARBA00022679"/>
    </source>
</evidence>
<protein>
    <recommendedName>
        <fullName evidence="17">Tyrosine-protein kinase</fullName>
        <ecNumber evidence="17">2.7.10.2</ecNumber>
    </recommendedName>
</protein>
<dbReference type="Pfam" id="PF07714">
    <property type="entry name" value="PK_Tyr_Ser-Thr"/>
    <property type="match status" value="1"/>
</dbReference>
<proteinExistence type="inferred from homology"/>
<dbReference type="PROSITE" id="PS00107">
    <property type="entry name" value="PROTEIN_KINASE_ATP"/>
    <property type="match status" value="1"/>
</dbReference>
<dbReference type="SUPFAM" id="SSF50044">
    <property type="entry name" value="SH3-domain"/>
    <property type="match status" value="1"/>
</dbReference>
<keyword evidence="2 15" id="KW-0728">SH3 domain</keyword>
<dbReference type="GO" id="GO:0005737">
    <property type="term" value="C:cytoplasm"/>
    <property type="evidence" value="ECO:0007669"/>
    <property type="project" value="UniProtKB-SubCell"/>
</dbReference>
<evidence type="ECO:0000256" key="7">
    <source>
        <dbReference type="ARBA" id="ARBA00022777"/>
    </source>
</evidence>
<comment type="function">
    <text evidence="12">Non-receptor tyrosine-protein kinase which phosphorylates DOK1 on tyrosine residues. Also phosphorylates KHDRBS1/SAM68 and VIM on tyrosine residues. Phosphorylation of KHDRBS1 is EGF-dependent. Phosphorylates OTUB1, promoting deubiquitination of RPTOR.</text>
</comment>
<reference evidence="22" key="3">
    <citation type="submission" date="2025-09" db="UniProtKB">
        <authorList>
            <consortium name="Ensembl"/>
        </authorList>
    </citation>
    <scope>IDENTIFICATION</scope>
</reference>
<accession>A0A8C4N0F4</accession>
<dbReference type="GO" id="GO:0004715">
    <property type="term" value="F:non-membrane spanning protein tyrosine kinase activity"/>
    <property type="evidence" value="ECO:0007669"/>
    <property type="project" value="UniProtKB-EC"/>
</dbReference>